<dbReference type="Pfam" id="PF12697">
    <property type="entry name" value="Abhydrolase_6"/>
    <property type="match status" value="1"/>
</dbReference>
<reference evidence="2 3" key="1">
    <citation type="submission" date="2015-12" db="EMBL/GenBank/DDBJ databases">
        <title>Genome sequence of the marine Rhodobacteraceae strain O3.65, Candidatus Tritonibacter horizontis.</title>
        <authorList>
            <person name="Poehlein A."/>
            <person name="Giebel H.A."/>
            <person name="Voget S."/>
            <person name="Brinkhoff T."/>
        </authorList>
    </citation>
    <scope>NUCLEOTIDE SEQUENCE [LARGE SCALE GENOMIC DNA]</scope>
    <source>
        <strain evidence="2 3">O3.65</strain>
    </source>
</reference>
<evidence type="ECO:0000259" key="1">
    <source>
        <dbReference type="Pfam" id="PF12697"/>
    </source>
</evidence>
<dbReference type="Proteomes" id="UP000068382">
    <property type="component" value="Unassembled WGS sequence"/>
</dbReference>
<dbReference type="PANTHER" id="PTHR43194">
    <property type="entry name" value="HYDROLASE ALPHA/BETA FOLD FAMILY"/>
    <property type="match status" value="1"/>
</dbReference>
<accession>A0A132BT86</accession>
<evidence type="ECO:0000313" key="2">
    <source>
        <dbReference type="EMBL" id="KUP91242.1"/>
    </source>
</evidence>
<dbReference type="InterPro" id="IPR050228">
    <property type="entry name" value="Carboxylesterase_BioH"/>
</dbReference>
<gene>
    <name evidence="2" type="primary">rutD</name>
    <name evidence="2" type="ORF">TRIHO_39290</name>
</gene>
<comment type="caution">
    <text evidence="2">The sequence shown here is derived from an EMBL/GenBank/DDBJ whole genome shotgun (WGS) entry which is preliminary data.</text>
</comment>
<dbReference type="PANTHER" id="PTHR43194:SF2">
    <property type="entry name" value="PEROXISOMAL MEMBRANE PROTEIN LPX1"/>
    <property type="match status" value="1"/>
</dbReference>
<dbReference type="InterPro" id="IPR029058">
    <property type="entry name" value="AB_hydrolase_fold"/>
</dbReference>
<dbReference type="InterPro" id="IPR000073">
    <property type="entry name" value="AB_hydrolase_1"/>
</dbReference>
<keyword evidence="3" id="KW-1185">Reference proteome</keyword>
<feature type="domain" description="AB hydrolase-1" evidence="1">
    <location>
        <begin position="22"/>
        <end position="266"/>
    </location>
</feature>
<keyword evidence="2" id="KW-0378">Hydrolase</keyword>
<sequence length="278" mass="29275">MSSLPQAVYHRRFGTGPRAVFAVHCSLAHSGAWRGLAAALGETAVTLAAFDLLSHGKSPDWDGAGQLQGRNAAAGLPLLEQQVADAGGPVDLIGHSFGATVALAMAEDRPDLVRSLTLIEPVLFALAGAEDPAALAQMRQDHRAVRAPFEAGAVDQATRLFNRAWGTGHPKWPDLPERARAAMVRAFPAVMACDAQVYEDEAGLVAPGALEALSMPVLVMQGGETQPIMAAVTRGLARRLPDAEIAVIAQAGHMVPVTHPQEVADVIAPFWDKSPDRT</sequence>
<dbReference type="PATRIC" id="fig|1768241.3.peg.4100"/>
<dbReference type="EMBL" id="LPUY01000101">
    <property type="protein sequence ID" value="KUP91242.1"/>
    <property type="molecule type" value="Genomic_DNA"/>
</dbReference>
<name>A0A132BT86_9RHOB</name>
<dbReference type="Gene3D" id="3.40.50.1820">
    <property type="entry name" value="alpha/beta hydrolase"/>
    <property type="match status" value="1"/>
</dbReference>
<dbReference type="SUPFAM" id="SSF53474">
    <property type="entry name" value="alpha/beta-Hydrolases"/>
    <property type="match status" value="1"/>
</dbReference>
<evidence type="ECO:0000313" key="3">
    <source>
        <dbReference type="Proteomes" id="UP000068382"/>
    </source>
</evidence>
<proteinExistence type="predicted"/>
<organism evidence="2 3">
    <name type="scientific">Tritonibacter horizontis</name>
    <dbReference type="NCBI Taxonomy" id="1768241"/>
    <lineage>
        <taxon>Bacteria</taxon>
        <taxon>Pseudomonadati</taxon>
        <taxon>Pseudomonadota</taxon>
        <taxon>Alphaproteobacteria</taxon>
        <taxon>Rhodobacterales</taxon>
        <taxon>Paracoccaceae</taxon>
        <taxon>Tritonibacter</taxon>
    </lineage>
</organism>
<protein>
    <submittedName>
        <fullName evidence="2">Putative aminoacrylate hydrolase RutD</fullName>
    </submittedName>
</protein>
<dbReference type="AlphaFoldDB" id="A0A132BT86"/>
<dbReference type="GO" id="GO:0016787">
    <property type="term" value="F:hydrolase activity"/>
    <property type="evidence" value="ECO:0007669"/>
    <property type="project" value="UniProtKB-KW"/>
</dbReference>